<dbReference type="InterPro" id="IPR014729">
    <property type="entry name" value="Rossmann-like_a/b/a_fold"/>
</dbReference>
<dbReference type="PANTHER" id="PTHR12196:SF2">
    <property type="entry name" value="DIPHTHINE--AMMONIA LIGASE"/>
    <property type="match status" value="1"/>
</dbReference>
<dbReference type="Proteomes" id="UP000675881">
    <property type="component" value="Chromosome 5"/>
</dbReference>
<dbReference type="GO" id="GO:0017178">
    <property type="term" value="F:diphthine-ammonia ligase activity"/>
    <property type="evidence" value="ECO:0007669"/>
    <property type="project" value="UniProtKB-EC"/>
</dbReference>
<keyword evidence="2" id="KW-1185">Reference proteome</keyword>
<dbReference type="GO" id="GO:0017183">
    <property type="term" value="P:protein histidyl modification to diphthamide"/>
    <property type="evidence" value="ECO:0007669"/>
    <property type="project" value="TreeGrafter"/>
</dbReference>
<organism evidence="1 2">
    <name type="scientific">Lepeophtheirus salmonis</name>
    <name type="common">Salmon louse</name>
    <name type="synonym">Caligus salmonis</name>
    <dbReference type="NCBI Taxonomy" id="72036"/>
    <lineage>
        <taxon>Eukaryota</taxon>
        <taxon>Metazoa</taxon>
        <taxon>Ecdysozoa</taxon>
        <taxon>Arthropoda</taxon>
        <taxon>Crustacea</taxon>
        <taxon>Multicrustacea</taxon>
        <taxon>Hexanauplia</taxon>
        <taxon>Copepoda</taxon>
        <taxon>Siphonostomatoida</taxon>
        <taxon>Caligidae</taxon>
        <taxon>Lepeophtheirus</taxon>
    </lineage>
</organism>
<dbReference type="OrthoDB" id="686384at2759"/>
<proteinExistence type="predicted"/>
<dbReference type="AlphaFoldDB" id="A0A7R8HA88"/>
<gene>
    <name evidence="1" type="ORF">LSAA_10278</name>
</gene>
<dbReference type="SUPFAM" id="SSF52402">
    <property type="entry name" value="Adenine nucleotide alpha hydrolases-like"/>
    <property type="match status" value="1"/>
</dbReference>
<evidence type="ECO:0000313" key="2">
    <source>
        <dbReference type="Proteomes" id="UP000675881"/>
    </source>
</evidence>
<reference evidence="1" key="1">
    <citation type="submission" date="2021-02" db="EMBL/GenBank/DDBJ databases">
        <authorList>
            <person name="Bekaert M."/>
        </authorList>
    </citation>
    <scope>NUCLEOTIDE SEQUENCE</scope>
    <source>
        <strain evidence="1">IoA-00</strain>
    </source>
</reference>
<evidence type="ECO:0000313" key="1">
    <source>
        <dbReference type="EMBL" id="CAF2960740.1"/>
    </source>
</evidence>
<dbReference type="PANTHER" id="PTHR12196">
    <property type="entry name" value="DOMAIN OF UNKNOWN FUNCTION 71 DUF71 -CONTAINING PROTEIN"/>
    <property type="match status" value="1"/>
</dbReference>
<keyword evidence="1" id="KW-0436">Ligase</keyword>
<dbReference type="EMBL" id="HG994584">
    <property type="protein sequence ID" value="CAF2960740.1"/>
    <property type="molecule type" value="Genomic_DNA"/>
</dbReference>
<protein>
    <submittedName>
        <fullName evidence="1">DPH6</fullName>
        <ecNumber evidence="1">6.3.1.14</ecNumber>
    </submittedName>
</protein>
<dbReference type="InterPro" id="IPR030662">
    <property type="entry name" value="DPH6/MJ0570"/>
</dbReference>
<dbReference type="EC" id="6.3.1.14" evidence="1"/>
<dbReference type="Gene3D" id="3.40.50.620">
    <property type="entry name" value="HUPs"/>
    <property type="match status" value="1"/>
</dbReference>
<name>A0A7R8HA88_LEPSM</name>
<sequence>MSNDVHMRFEFKISLTLNQNEGCSFGNLYPENKEVEELDSYMYQTVGHGAIDLYAEAFELPLYREPITGSPLCLDSVYQKNEKDEVEDLFRLLTKIKKDIPFDAISALEWDSKSLTYLWERNQRELLQEMISCPIEAIVVKVATWVWMNPILAKTIAELQPHLLKMGNCNLQCTWVQ</sequence>
<accession>A0A7R8HA88</accession>